<name>A0A165LR51_9APHY</name>
<gene>
    <name evidence="1" type="ORF">DAEQUDRAFT_814802</name>
</gene>
<evidence type="ECO:0000313" key="2">
    <source>
        <dbReference type="Proteomes" id="UP000076727"/>
    </source>
</evidence>
<evidence type="ECO:0008006" key="3">
    <source>
        <dbReference type="Google" id="ProtNLM"/>
    </source>
</evidence>
<dbReference type="EMBL" id="KV429120">
    <property type="protein sequence ID" value="KZT64752.1"/>
    <property type="molecule type" value="Genomic_DNA"/>
</dbReference>
<dbReference type="InterPro" id="IPR036047">
    <property type="entry name" value="F-box-like_dom_sf"/>
</dbReference>
<reference evidence="1 2" key="1">
    <citation type="journal article" date="2016" name="Mol. Biol. Evol.">
        <title>Comparative Genomics of Early-Diverging Mushroom-Forming Fungi Provides Insights into the Origins of Lignocellulose Decay Capabilities.</title>
        <authorList>
            <person name="Nagy L.G."/>
            <person name="Riley R."/>
            <person name="Tritt A."/>
            <person name="Adam C."/>
            <person name="Daum C."/>
            <person name="Floudas D."/>
            <person name="Sun H."/>
            <person name="Yadav J.S."/>
            <person name="Pangilinan J."/>
            <person name="Larsson K.H."/>
            <person name="Matsuura K."/>
            <person name="Barry K."/>
            <person name="Labutti K."/>
            <person name="Kuo R."/>
            <person name="Ohm R.A."/>
            <person name="Bhattacharya S.S."/>
            <person name="Shirouzu T."/>
            <person name="Yoshinaga Y."/>
            <person name="Martin F.M."/>
            <person name="Grigoriev I.V."/>
            <person name="Hibbett D.S."/>
        </authorList>
    </citation>
    <scope>NUCLEOTIDE SEQUENCE [LARGE SCALE GENOMIC DNA]</scope>
    <source>
        <strain evidence="1 2">L-15889</strain>
    </source>
</reference>
<evidence type="ECO:0000313" key="1">
    <source>
        <dbReference type="EMBL" id="KZT64752.1"/>
    </source>
</evidence>
<protein>
    <recommendedName>
        <fullName evidence="3">F-box domain-containing protein</fullName>
    </recommendedName>
</protein>
<dbReference type="SUPFAM" id="SSF52047">
    <property type="entry name" value="RNI-like"/>
    <property type="match status" value="1"/>
</dbReference>
<accession>A0A165LR51</accession>
<keyword evidence="2" id="KW-1185">Reference proteome</keyword>
<sequence>MSSVSLLPSEVWQEVFAWLHQDAARTCLSVSKEFHDLASRVVFRKLTVYFGSWESTEASDDVYEAEQEALDALEDRMSSLSSAILHRISHDPTFATIVQSLDVRAYKRDGTRGAFERGSLIEAICHLHNLRTFTWHGVVPIPTPDIVEALASSCPMLRHFSAPLLTLSRLPLYKLETLWSIGYTWKWFYDTTRGRRSRLHEQDRDLTICCESLRELQMPYTSPWNIPLDRLPMLTHLDLLSIQDLDGFGPAIRRITQLESLSVFCSRRQHDKLFEALAYLKSDLPNLHSLCLLSRRERALESEHAQILTNILKGRTRMRRFRSTFRLHEAGHMRFLGAISSLRNLEALHWDVFMEDITRDFMHVYLQHLPSGILALSIATSGLFRDADAFADLWSRCPGLRFLYVRTWGSEERLADRILHGAVRLQIVGYNGKFHYVDIKGEQPQLSAPWSAHKVAFRGMRDFGLGCEDAEWLMRGLRIRREWEEEGQ</sequence>
<dbReference type="InterPro" id="IPR032675">
    <property type="entry name" value="LRR_dom_sf"/>
</dbReference>
<proteinExistence type="predicted"/>
<dbReference type="SUPFAM" id="SSF81383">
    <property type="entry name" value="F-box domain"/>
    <property type="match status" value="1"/>
</dbReference>
<dbReference type="AlphaFoldDB" id="A0A165LR51"/>
<dbReference type="OrthoDB" id="3238099at2759"/>
<dbReference type="Proteomes" id="UP000076727">
    <property type="component" value="Unassembled WGS sequence"/>
</dbReference>
<organism evidence="1 2">
    <name type="scientific">Daedalea quercina L-15889</name>
    <dbReference type="NCBI Taxonomy" id="1314783"/>
    <lineage>
        <taxon>Eukaryota</taxon>
        <taxon>Fungi</taxon>
        <taxon>Dikarya</taxon>
        <taxon>Basidiomycota</taxon>
        <taxon>Agaricomycotina</taxon>
        <taxon>Agaricomycetes</taxon>
        <taxon>Polyporales</taxon>
        <taxon>Fomitopsis</taxon>
    </lineage>
</organism>
<dbReference type="Gene3D" id="3.80.10.10">
    <property type="entry name" value="Ribonuclease Inhibitor"/>
    <property type="match status" value="1"/>
</dbReference>